<name>A0A5J4W7S7_9EUKA</name>
<feature type="compositionally biased region" description="Acidic residues" evidence="1">
    <location>
        <begin position="11"/>
        <end position="30"/>
    </location>
</feature>
<evidence type="ECO:0000256" key="1">
    <source>
        <dbReference type="SAM" id="MobiDB-lite"/>
    </source>
</evidence>
<dbReference type="SUPFAM" id="SSF48371">
    <property type="entry name" value="ARM repeat"/>
    <property type="match status" value="1"/>
</dbReference>
<protein>
    <submittedName>
        <fullName evidence="2">Uncharacterized protein</fullName>
    </submittedName>
</protein>
<dbReference type="Proteomes" id="UP000324800">
    <property type="component" value="Unassembled WGS sequence"/>
</dbReference>
<reference evidence="2 3" key="1">
    <citation type="submission" date="2019-03" db="EMBL/GenBank/DDBJ databases">
        <title>Single cell metagenomics reveals metabolic interactions within the superorganism composed of flagellate Streblomastix strix and complex community of Bacteroidetes bacteria on its surface.</title>
        <authorList>
            <person name="Treitli S.C."/>
            <person name="Kolisko M."/>
            <person name="Husnik F."/>
            <person name="Keeling P."/>
            <person name="Hampl V."/>
        </authorList>
    </citation>
    <scope>NUCLEOTIDE SEQUENCE [LARGE SCALE GENOMIC DNA]</scope>
    <source>
        <strain evidence="2">ST1C</strain>
    </source>
</reference>
<dbReference type="InterPro" id="IPR011989">
    <property type="entry name" value="ARM-like"/>
</dbReference>
<dbReference type="InterPro" id="IPR016024">
    <property type="entry name" value="ARM-type_fold"/>
</dbReference>
<sequence length="305" mass="35224">MSNKRARQTESDDDDDDDEEEEEEEEEKEEEERSKRKQQSKSQPKKKSKGKEQKKSKTKHPTAIYQKIAEDLKEWPNFIDMDDYQMEDIKSTNGSYISLISHGLKQDDSEEGKIDMIQAGISEALLFLFENWEMEDLDGFYSDVFYQLTQGDGKNKHQLLYEDNPFPGLTRLFEHEEDEVVLDAIRSITNIVVAGYRTVSGNKPHPYFNDMIKDGVVKDMYDLFNVSKDEAIKDQAAISIGIVYKAQEIDDTEMKTEIIDHLKSIVKETEKDEQILDNAKTALKSLSLNKANNEEIKKNDFAIPN</sequence>
<organism evidence="2 3">
    <name type="scientific">Streblomastix strix</name>
    <dbReference type="NCBI Taxonomy" id="222440"/>
    <lineage>
        <taxon>Eukaryota</taxon>
        <taxon>Metamonada</taxon>
        <taxon>Preaxostyla</taxon>
        <taxon>Oxymonadida</taxon>
        <taxon>Streblomastigidae</taxon>
        <taxon>Streblomastix</taxon>
    </lineage>
</organism>
<evidence type="ECO:0000313" key="2">
    <source>
        <dbReference type="EMBL" id="KAA6390904.1"/>
    </source>
</evidence>
<dbReference type="AlphaFoldDB" id="A0A5J4W7S7"/>
<evidence type="ECO:0000313" key="3">
    <source>
        <dbReference type="Proteomes" id="UP000324800"/>
    </source>
</evidence>
<dbReference type="EMBL" id="SNRW01003065">
    <property type="protein sequence ID" value="KAA6390904.1"/>
    <property type="molecule type" value="Genomic_DNA"/>
</dbReference>
<accession>A0A5J4W7S7</accession>
<feature type="compositionally biased region" description="Basic residues" evidence="1">
    <location>
        <begin position="35"/>
        <end position="49"/>
    </location>
</feature>
<feature type="region of interest" description="Disordered" evidence="1">
    <location>
        <begin position="1"/>
        <end position="63"/>
    </location>
</feature>
<proteinExistence type="predicted"/>
<comment type="caution">
    <text evidence="2">The sequence shown here is derived from an EMBL/GenBank/DDBJ whole genome shotgun (WGS) entry which is preliminary data.</text>
</comment>
<gene>
    <name evidence="2" type="ORF">EZS28_013572</name>
</gene>
<dbReference type="Gene3D" id="1.25.10.10">
    <property type="entry name" value="Leucine-rich Repeat Variant"/>
    <property type="match status" value="1"/>
</dbReference>